<feature type="domain" description="Tripeptidyl-peptidase II first Ig-like" evidence="15">
    <location>
        <begin position="535"/>
        <end position="675"/>
    </location>
</feature>
<evidence type="ECO:0000313" key="18">
    <source>
        <dbReference type="Proteomes" id="UP000663879"/>
    </source>
</evidence>
<dbReference type="PRINTS" id="PR00723">
    <property type="entry name" value="SUBTILISIN"/>
</dbReference>
<keyword evidence="11" id="KW-0175">Coiled coil</keyword>
<dbReference type="SUPFAM" id="SSF52743">
    <property type="entry name" value="Subtilisin-like"/>
    <property type="match status" value="1"/>
</dbReference>
<keyword evidence="7 10" id="KW-0378">Hydrolase</keyword>
<feature type="active site" description="Charge relay system" evidence="10">
    <location>
        <position position="42"/>
    </location>
</feature>
<comment type="caution">
    <text evidence="17">The sequence shown here is derived from an EMBL/GenBank/DDBJ whole genome shotgun (WGS) entry which is preliminary data.</text>
</comment>
<evidence type="ECO:0000259" key="15">
    <source>
        <dbReference type="Pfam" id="PF21223"/>
    </source>
</evidence>
<sequence>MEETFSNFPSNGILPKKETGALSFLSKYPNFDGKGVLIAILDTGVDPGAPGLKVTSDNKPKIVDLIDATGAGDVNISVVRKVENEHLLGLSGRKLKVPREWKNPSGDFHLGIKSVYDLCSTSLRDRYKKERKEKQWQPLNDDAIFQIQNKLNEFEAKKTEEQVKKNDDEKLKSNDLNDLLNSLTKEDLQTQLELLKDLENKIKDIGPVYDCIVWNDGDTWRACIDTTEKGDLENCKVLTNYKDSFEYGTFSYIDMLNYSVRILPDEKILQIVTDSSSHGTHVASIATGYYPDNPELNGVAPGAQIISIKIGDNRINGMETAFALVNACRHVAEYKCDLVNYSFGEPVCLTNLGPALVAVKELVEKFGVIFVTSAGNNGPGIETVGAPGGSIPTVISVAAYVSNDMLKAEHSLLGNGSSMLFSWSSRGPCIDGSWGVSVAAPGGAFAAVPNWSQRGTQLMSGTSMASPNCCGCLALILSGLKSNEIEFNPFGVKRAIENTAIQVDEPIGCGAGLIQVERAYDYLADYKDSIFQKIHFDIKYLGKPKNLKGIYLKNDDELTETRDYLIVIEPVFFENVTRSYLVNESIENDENLLNVQKDRISLSRKLVLSLENGESLKSFIDYPEHLYLVNSTRQFHIRIRANELEEGRHYFAQLKAFDLEDPKRACLFRIPITIVKPFVFDGKKSLNDYEIEFKNASFKQGQIYRHFIRAPLTATHAELTLNTDQNGSTRDHAPLFYTQTFTLENFRTPADQAVEEIYRLNNTNELKLKFKVQSNKIVQVTIAKNWSNIGHCTASYKIRLNGLYPRNGNELCAMSSQSFKIDVGSYLRNEDCDPSVSYKHLVQPLRPHEYHIEIVKPSMGVIKPIYQLILTYNFHQNKSGDVGCEIPVLSNYLYENEFQSIFWMIYESNSKRLVLSGDAFPVIYKYSKTLEKGDYVIRLFVRHEKIDLLEKLKETSLYLRHSISSISQDVYTSQLGVVKGTGKKSGSEKIQKNTENSFYLQPISDDKLPKGATNGHFLLGELSLFKDSAANKVDNFRIMYQINSHGKKAEKHAAKKVETSDSNVKVKSEEEKLKEAVRDVQVSYIQKVENLFETLRLEHENHIPIYINRIQYLEKKISNLAKNESEKKLALFNEIIELSKTALSKINLDSLLKFLGEKHHDSNDETKKVLESQKGWTIDLLVFQGLYLIEKQLIEKYGDLDDDDDNNFKAIELTEELRFVYRFIQKFIDISDEKASKFVLKLYLHLRLFAKSLKTLFKQLEDKPGTKSIDQTILNVLRELNLRHAVRYHENNLSIKYQSKYVNF</sequence>
<keyword evidence="8 10" id="KW-0720">Serine protease</keyword>
<dbReference type="Pfam" id="PF12580">
    <property type="entry name" value="TPPII"/>
    <property type="match status" value="1"/>
</dbReference>
<feature type="domain" description="Tripeptidyl-peptidase II galactose-binding" evidence="16">
    <location>
        <begin position="698"/>
        <end position="790"/>
    </location>
</feature>
<keyword evidence="5" id="KW-0031">Aminopeptidase</keyword>
<feature type="active site" description="Charge relay system" evidence="10">
    <location>
        <position position="463"/>
    </location>
</feature>
<dbReference type="InterPro" id="IPR048383">
    <property type="entry name" value="TPPII_Ig-like-1"/>
</dbReference>
<feature type="domain" description="Tripeptidyl peptidase II second Ig-like" evidence="13">
    <location>
        <begin position="826"/>
        <end position="1012"/>
    </location>
</feature>
<gene>
    <name evidence="17" type="ORF">OXX778_LOCUS539</name>
</gene>
<comment type="catalytic activity">
    <reaction evidence="1">
        <text>Release of an N-terminal tripeptide from a polypeptide.</text>
        <dbReference type="EC" id="3.4.14.10"/>
    </reaction>
</comment>
<dbReference type="Pfam" id="PF12583">
    <property type="entry name" value="TPPII_C"/>
    <property type="match status" value="1"/>
</dbReference>
<evidence type="ECO:0000256" key="7">
    <source>
        <dbReference type="ARBA" id="ARBA00022801"/>
    </source>
</evidence>
<protein>
    <recommendedName>
        <fullName evidence="4">Tripeptidyl-peptidase 2</fullName>
        <ecNumber evidence="3">3.4.14.10</ecNumber>
    </recommendedName>
    <alternativeName>
        <fullName evidence="9">Tripeptidyl aminopeptidase</fullName>
    </alternativeName>
</protein>
<evidence type="ECO:0000256" key="2">
    <source>
        <dbReference type="ARBA" id="ARBA00011073"/>
    </source>
</evidence>
<evidence type="ECO:0000256" key="9">
    <source>
        <dbReference type="ARBA" id="ARBA00032232"/>
    </source>
</evidence>
<evidence type="ECO:0000313" key="17">
    <source>
        <dbReference type="EMBL" id="CAF0707859.1"/>
    </source>
</evidence>
<feature type="domain" description="Tripeptidyl peptidase II C-terminal" evidence="14">
    <location>
        <begin position="1061"/>
        <end position="1115"/>
    </location>
</feature>
<evidence type="ECO:0000256" key="1">
    <source>
        <dbReference type="ARBA" id="ARBA00001910"/>
    </source>
</evidence>
<dbReference type="Gene3D" id="3.40.50.200">
    <property type="entry name" value="Peptidase S8/S53 domain"/>
    <property type="match status" value="1"/>
</dbReference>
<dbReference type="GO" id="GO:0004177">
    <property type="term" value="F:aminopeptidase activity"/>
    <property type="evidence" value="ECO:0007669"/>
    <property type="project" value="UniProtKB-KW"/>
</dbReference>
<dbReference type="Gene3D" id="2.60.40.3170">
    <property type="match status" value="1"/>
</dbReference>
<dbReference type="Gene3D" id="1.25.40.710">
    <property type="match status" value="1"/>
</dbReference>
<dbReference type="InterPro" id="IPR036852">
    <property type="entry name" value="Peptidase_S8/S53_dom_sf"/>
</dbReference>
<dbReference type="InterPro" id="IPR048384">
    <property type="entry name" value="TPPII_GBD"/>
</dbReference>
<dbReference type="Gene3D" id="2.20.25.690">
    <property type="match status" value="1"/>
</dbReference>
<dbReference type="PROSITE" id="PS00137">
    <property type="entry name" value="SUBTILASE_HIS"/>
    <property type="match status" value="1"/>
</dbReference>
<dbReference type="InterPro" id="IPR015500">
    <property type="entry name" value="Peptidase_S8_subtilisin-rel"/>
</dbReference>
<keyword evidence="18" id="KW-1185">Reference proteome</keyword>
<dbReference type="InterPro" id="IPR000209">
    <property type="entry name" value="Peptidase_S8/S53_dom"/>
</dbReference>
<dbReference type="PANTHER" id="PTHR43806">
    <property type="entry name" value="PEPTIDASE S8"/>
    <property type="match status" value="1"/>
</dbReference>
<dbReference type="Pfam" id="PF00082">
    <property type="entry name" value="Peptidase_S8"/>
    <property type="match status" value="1"/>
</dbReference>
<feature type="active site" description="Charge relay system" evidence="10">
    <location>
        <position position="278"/>
    </location>
</feature>
<evidence type="ECO:0000259" key="16">
    <source>
        <dbReference type="Pfam" id="PF21316"/>
    </source>
</evidence>
<proteinExistence type="inferred from homology"/>
<dbReference type="InterPro" id="IPR022398">
    <property type="entry name" value="Peptidase_S8_His-AS"/>
</dbReference>
<evidence type="ECO:0000259" key="13">
    <source>
        <dbReference type="Pfam" id="PF12580"/>
    </source>
</evidence>
<dbReference type="GO" id="GO:0006508">
    <property type="term" value="P:proteolysis"/>
    <property type="evidence" value="ECO:0007669"/>
    <property type="project" value="UniProtKB-KW"/>
</dbReference>
<evidence type="ECO:0000256" key="5">
    <source>
        <dbReference type="ARBA" id="ARBA00022438"/>
    </source>
</evidence>
<evidence type="ECO:0000256" key="3">
    <source>
        <dbReference type="ARBA" id="ARBA00012462"/>
    </source>
</evidence>
<evidence type="ECO:0000259" key="12">
    <source>
        <dbReference type="Pfam" id="PF00082"/>
    </source>
</evidence>
<evidence type="ECO:0000256" key="6">
    <source>
        <dbReference type="ARBA" id="ARBA00022670"/>
    </source>
</evidence>
<dbReference type="InterPro" id="IPR046939">
    <property type="entry name" value="TPPII_C_sf"/>
</dbReference>
<feature type="domain" description="Peptidase S8/S53" evidence="12">
    <location>
        <begin position="33"/>
        <end position="500"/>
    </location>
</feature>
<dbReference type="PROSITE" id="PS51892">
    <property type="entry name" value="SUBTILASE"/>
    <property type="match status" value="1"/>
</dbReference>
<dbReference type="EMBL" id="CAJNOC010000027">
    <property type="protein sequence ID" value="CAF0707859.1"/>
    <property type="molecule type" value="Genomic_DNA"/>
</dbReference>
<feature type="coiled-coil region" evidence="11">
    <location>
        <begin position="166"/>
        <end position="201"/>
    </location>
</feature>
<evidence type="ECO:0000259" key="14">
    <source>
        <dbReference type="Pfam" id="PF12583"/>
    </source>
</evidence>
<dbReference type="InterPro" id="IPR050131">
    <property type="entry name" value="Peptidase_S8_subtilisin-like"/>
</dbReference>
<dbReference type="GO" id="GO:0005829">
    <property type="term" value="C:cytosol"/>
    <property type="evidence" value="ECO:0007669"/>
    <property type="project" value="TreeGrafter"/>
</dbReference>
<accession>A0A813M435</accession>
<reference evidence="17" key="1">
    <citation type="submission" date="2021-02" db="EMBL/GenBank/DDBJ databases">
        <authorList>
            <person name="Nowell W R."/>
        </authorList>
    </citation>
    <scope>NUCLEOTIDE SEQUENCE</scope>
    <source>
        <strain evidence="17">Ploen Becks lab</strain>
    </source>
</reference>
<dbReference type="Pfam" id="PF21223">
    <property type="entry name" value="TPPII_Ig-like-1"/>
    <property type="match status" value="1"/>
</dbReference>
<dbReference type="GO" id="GO:0004252">
    <property type="term" value="F:serine-type endopeptidase activity"/>
    <property type="evidence" value="ECO:0007669"/>
    <property type="project" value="UniProtKB-UniRule"/>
</dbReference>
<evidence type="ECO:0000256" key="4">
    <source>
        <dbReference type="ARBA" id="ARBA00020244"/>
    </source>
</evidence>
<dbReference type="OrthoDB" id="10256524at2759"/>
<dbReference type="InterPro" id="IPR022232">
    <property type="entry name" value="TPPII_C_art"/>
</dbReference>
<keyword evidence="6 10" id="KW-0645">Protease</keyword>
<evidence type="ECO:0000256" key="10">
    <source>
        <dbReference type="PROSITE-ProRule" id="PRU01240"/>
    </source>
</evidence>
<dbReference type="FunFam" id="3.40.50.200:FF:000003">
    <property type="entry name" value="Tripeptidyl peptidase 2"/>
    <property type="match status" value="1"/>
</dbReference>
<dbReference type="PANTHER" id="PTHR43806:SF14">
    <property type="entry name" value="TRIPEPTIDYL-PEPTIDASE 2"/>
    <property type="match status" value="1"/>
</dbReference>
<dbReference type="PROSITE" id="PS00138">
    <property type="entry name" value="SUBTILASE_SER"/>
    <property type="match status" value="1"/>
</dbReference>
<dbReference type="EC" id="3.4.14.10" evidence="3"/>
<evidence type="ECO:0000256" key="11">
    <source>
        <dbReference type="SAM" id="Coils"/>
    </source>
</evidence>
<dbReference type="InterPro" id="IPR022229">
    <property type="entry name" value="TPPII_Ig-like-2"/>
</dbReference>
<dbReference type="GO" id="GO:0008240">
    <property type="term" value="F:tripeptidyl-peptidase activity"/>
    <property type="evidence" value="ECO:0007669"/>
    <property type="project" value="UniProtKB-EC"/>
</dbReference>
<dbReference type="InterPro" id="IPR023828">
    <property type="entry name" value="Peptidase_S8_Ser-AS"/>
</dbReference>
<evidence type="ECO:0000256" key="8">
    <source>
        <dbReference type="ARBA" id="ARBA00022825"/>
    </source>
</evidence>
<dbReference type="Pfam" id="PF21316">
    <property type="entry name" value="TPPII_GBD"/>
    <property type="match status" value="1"/>
</dbReference>
<dbReference type="Proteomes" id="UP000663879">
    <property type="component" value="Unassembled WGS sequence"/>
</dbReference>
<name>A0A813M435_9BILA</name>
<comment type="similarity">
    <text evidence="2 10">Belongs to the peptidase S8 family.</text>
</comment>
<dbReference type="InterPro" id="IPR046940">
    <property type="entry name" value="TPPII_Ig-like_sf"/>
</dbReference>
<organism evidence="17 18">
    <name type="scientific">Brachionus calyciflorus</name>
    <dbReference type="NCBI Taxonomy" id="104777"/>
    <lineage>
        <taxon>Eukaryota</taxon>
        <taxon>Metazoa</taxon>
        <taxon>Spiralia</taxon>
        <taxon>Gnathifera</taxon>
        <taxon>Rotifera</taxon>
        <taxon>Eurotatoria</taxon>
        <taxon>Monogononta</taxon>
        <taxon>Pseudotrocha</taxon>
        <taxon>Ploima</taxon>
        <taxon>Brachionidae</taxon>
        <taxon>Brachionus</taxon>
    </lineage>
</organism>